<name>A0AAV8QV79_ENSVE</name>
<accession>A0AAV8QV79</accession>
<evidence type="ECO:0000313" key="2">
    <source>
        <dbReference type="EMBL" id="KAJ8479023.1"/>
    </source>
</evidence>
<feature type="region of interest" description="Disordered" evidence="1">
    <location>
        <begin position="1"/>
        <end position="21"/>
    </location>
</feature>
<feature type="compositionally biased region" description="Polar residues" evidence="1">
    <location>
        <begin position="116"/>
        <end position="141"/>
    </location>
</feature>
<feature type="region of interest" description="Disordered" evidence="1">
    <location>
        <begin position="97"/>
        <end position="164"/>
    </location>
</feature>
<evidence type="ECO:0000313" key="3">
    <source>
        <dbReference type="Proteomes" id="UP001222027"/>
    </source>
</evidence>
<comment type="caution">
    <text evidence="2">The sequence shown here is derived from an EMBL/GenBank/DDBJ whole genome shotgun (WGS) entry which is preliminary data.</text>
</comment>
<reference evidence="2 3" key="1">
    <citation type="submission" date="2022-12" db="EMBL/GenBank/DDBJ databases">
        <title>Chromosome-scale assembly of the Ensete ventricosum genome.</title>
        <authorList>
            <person name="Dussert Y."/>
            <person name="Stocks J."/>
            <person name="Wendawek A."/>
            <person name="Woldeyes F."/>
            <person name="Nichols R.A."/>
            <person name="Borrell J.S."/>
        </authorList>
    </citation>
    <scope>NUCLEOTIDE SEQUENCE [LARGE SCALE GENOMIC DNA]</scope>
    <source>
        <strain evidence="3">cv. Maze</strain>
        <tissue evidence="2">Seeds</tissue>
    </source>
</reference>
<sequence length="164" mass="18073">MTSGRASVEEDSERFPGTTRPLRCDRFNATASRLTTSDWAGGFHVRLKASRARDYLKNRSTPLTGPTLRYLRHLTQTANTDFTLTKNVGTILQSMHASRRGCRAPMSTPAPGGAQSEKSASSTSLTHSQATTWVASWNPAQQLRRRGHRRSSFAAVVSPRSLEL</sequence>
<dbReference type="EMBL" id="JAQQAF010000006">
    <property type="protein sequence ID" value="KAJ8479023.1"/>
    <property type="molecule type" value="Genomic_DNA"/>
</dbReference>
<gene>
    <name evidence="2" type="ORF">OPV22_022750</name>
</gene>
<evidence type="ECO:0000256" key="1">
    <source>
        <dbReference type="SAM" id="MobiDB-lite"/>
    </source>
</evidence>
<dbReference type="AlphaFoldDB" id="A0AAV8QV79"/>
<dbReference type="Proteomes" id="UP001222027">
    <property type="component" value="Unassembled WGS sequence"/>
</dbReference>
<proteinExistence type="predicted"/>
<organism evidence="2 3">
    <name type="scientific">Ensete ventricosum</name>
    <name type="common">Abyssinian banana</name>
    <name type="synonym">Musa ensete</name>
    <dbReference type="NCBI Taxonomy" id="4639"/>
    <lineage>
        <taxon>Eukaryota</taxon>
        <taxon>Viridiplantae</taxon>
        <taxon>Streptophyta</taxon>
        <taxon>Embryophyta</taxon>
        <taxon>Tracheophyta</taxon>
        <taxon>Spermatophyta</taxon>
        <taxon>Magnoliopsida</taxon>
        <taxon>Liliopsida</taxon>
        <taxon>Zingiberales</taxon>
        <taxon>Musaceae</taxon>
        <taxon>Ensete</taxon>
    </lineage>
</organism>
<protein>
    <submittedName>
        <fullName evidence="2">Uncharacterized protein</fullName>
    </submittedName>
</protein>
<keyword evidence="3" id="KW-1185">Reference proteome</keyword>